<gene>
    <name evidence="1" type="ORF">PQR03_04685</name>
</gene>
<protein>
    <recommendedName>
        <fullName evidence="3">Metal ABC transporter ATPase</fullName>
    </recommendedName>
</protein>
<evidence type="ECO:0000313" key="1">
    <source>
        <dbReference type="EMBL" id="MFM0237418.1"/>
    </source>
</evidence>
<comment type="caution">
    <text evidence="1">The sequence shown here is derived from an EMBL/GenBank/DDBJ whole genome shotgun (WGS) entry which is preliminary data.</text>
</comment>
<dbReference type="InterPro" id="IPR036567">
    <property type="entry name" value="RHF-like"/>
</dbReference>
<evidence type="ECO:0000313" key="2">
    <source>
        <dbReference type="Proteomes" id="UP001629274"/>
    </source>
</evidence>
<name>A0ABW9BDD7_9BURK</name>
<evidence type="ECO:0008006" key="3">
    <source>
        <dbReference type="Google" id="ProtNLM"/>
    </source>
</evidence>
<dbReference type="Proteomes" id="UP001629274">
    <property type="component" value="Unassembled WGS sequence"/>
</dbReference>
<dbReference type="EMBL" id="JAQQDR010000002">
    <property type="protein sequence ID" value="MFM0237418.1"/>
    <property type="molecule type" value="Genomic_DNA"/>
</dbReference>
<keyword evidence="2" id="KW-1185">Reference proteome</keyword>
<proteinExistence type="predicted"/>
<accession>A0ABW9BDD7</accession>
<dbReference type="Gene3D" id="3.30.160.100">
    <property type="entry name" value="Ribosome hibernation promotion factor-like"/>
    <property type="match status" value="1"/>
</dbReference>
<organism evidence="1 2">
    <name type="scientific">Paraburkholderia phytofirmans</name>
    <dbReference type="NCBI Taxonomy" id="261302"/>
    <lineage>
        <taxon>Bacteria</taxon>
        <taxon>Pseudomonadati</taxon>
        <taxon>Pseudomonadota</taxon>
        <taxon>Betaproteobacteria</taxon>
        <taxon>Burkholderiales</taxon>
        <taxon>Burkholderiaceae</taxon>
        <taxon>Paraburkholderia</taxon>
    </lineage>
</organism>
<reference evidence="1 2" key="1">
    <citation type="journal article" date="2024" name="Chem. Sci.">
        <title>Discovery of megapolipeptins by genome mining of a Burkholderiales bacteria collection.</title>
        <authorList>
            <person name="Paulo B.S."/>
            <person name="Recchia M.J.J."/>
            <person name="Lee S."/>
            <person name="Fergusson C.H."/>
            <person name="Romanowski S.B."/>
            <person name="Hernandez A."/>
            <person name="Krull N."/>
            <person name="Liu D.Y."/>
            <person name="Cavanagh H."/>
            <person name="Bos A."/>
            <person name="Gray C.A."/>
            <person name="Murphy B.T."/>
            <person name="Linington R.G."/>
            <person name="Eustaquio A.S."/>
        </authorList>
    </citation>
    <scope>NUCLEOTIDE SEQUENCE [LARGE SCALE GENOMIC DNA]</scope>
    <source>
        <strain evidence="1 2">RL17-351-BIE-A</strain>
    </source>
</reference>
<sequence length="115" mass="12652">MGVGMQIVYLGFAGTSQIEAEAASQLVRLERFSKFIASCHLAIESIRSAPDDRGLHRYPDEPRAPMFDARLDLVLHSGEFIPIRHCLDANAELAIHAAFDSAEAQLLRNSTRTAS</sequence>
<dbReference type="RefSeq" id="WP_408257838.1">
    <property type="nucleotide sequence ID" value="NZ_JAQQCK010000001.1"/>
</dbReference>